<protein>
    <submittedName>
        <fullName evidence="3">DUF1778 domain-containing protein</fullName>
    </submittedName>
</protein>
<organism evidence="3 4">
    <name type="scientific">Parahaliea maris</name>
    <dbReference type="NCBI Taxonomy" id="2716870"/>
    <lineage>
        <taxon>Bacteria</taxon>
        <taxon>Pseudomonadati</taxon>
        <taxon>Pseudomonadota</taxon>
        <taxon>Gammaproteobacteria</taxon>
        <taxon>Cellvibrionales</taxon>
        <taxon>Halieaceae</taxon>
        <taxon>Parahaliea</taxon>
    </lineage>
</organism>
<keyword evidence="1" id="KW-1277">Toxin-antitoxin system</keyword>
<comment type="similarity">
    <text evidence="2">Belongs to the TacA antitoxin family.</text>
</comment>
<gene>
    <name evidence="3" type="ORF">FV139_11465</name>
</gene>
<evidence type="ECO:0000256" key="2">
    <source>
        <dbReference type="ARBA" id="ARBA00049988"/>
    </source>
</evidence>
<accession>A0A5C9A3K8</accession>
<reference evidence="3 4" key="1">
    <citation type="submission" date="2019-08" db="EMBL/GenBank/DDBJ databases">
        <title>Parahaliea maris sp. nov., isolated from the surface seawater.</title>
        <authorList>
            <person name="Liu Y."/>
        </authorList>
    </citation>
    <scope>NUCLEOTIDE SEQUENCE [LARGE SCALE GENOMIC DNA]</scope>
    <source>
        <strain evidence="3 4">HSLHS9</strain>
    </source>
</reference>
<proteinExistence type="inferred from homology"/>
<sequence>MTTSARKERLDMRVDSETKSLAERASAALGCSSVTEYITRLIRQDAPEILKQQASIKVTNDQFDAFMMACQDTSAVPSARILEAAKRLDQEGF</sequence>
<comment type="caution">
    <text evidence="3">The sequence shown here is derived from an EMBL/GenBank/DDBJ whole genome shotgun (WGS) entry which is preliminary data.</text>
</comment>
<dbReference type="Pfam" id="PF08681">
    <property type="entry name" value="TacA1"/>
    <property type="match status" value="1"/>
</dbReference>
<dbReference type="GO" id="GO:0006355">
    <property type="term" value="P:regulation of DNA-templated transcription"/>
    <property type="evidence" value="ECO:0007669"/>
    <property type="project" value="InterPro"/>
</dbReference>
<dbReference type="InterPro" id="IPR010985">
    <property type="entry name" value="Ribbon_hlx_hlx"/>
</dbReference>
<dbReference type="EMBL" id="VRZA01000003">
    <property type="protein sequence ID" value="TXS94207.1"/>
    <property type="molecule type" value="Genomic_DNA"/>
</dbReference>
<keyword evidence="4" id="KW-1185">Reference proteome</keyword>
<name>A0A5C9A3K8_9GAMM</name>
<dbReference type="Gene3D" id="1.20.5.780">
    <property type="entry name" value="Single helix bin"/>
    <property type="match status" value="1"/>
</dbReference>
<dbReference type="Proteomes" id="UP000321039">
    <property type="component" value="Unassembled WGS sequence"/>
</dbReference>
<dbReference type="InterPro" id="IPR014795">
    <property type="entry name" value="TacA_1-like"/>
</dbReference>
<evidence type="ECO:0000313" key="3">
    <source>
        <dbReference type="EMBL" id="TXS94207.1"/>
    </source>
</evidence>
<evidence type="ECO:0000313" key="4">
    <source>
        <dbReference type="Proteomes" id="UP000321039"/>
    </source>
</evidence>
<dbReference type="SUPFAM" id="SSF47598">
    <property type="entry name" value="Ribbon-helix-helix"/>
    <property type="match status" value="1"/>
</dbReference>
<dbReference type="AlphaFoldDB" id="A0A5C9A3K8"/>
<evidence type="ECO:0000256" key="1">
    <source>
        <dbReference type="ARBA" id="ARBA00022649"/>
    </source>
</evidence>
<dbReference type="RefSeq" id="WP_148068549.1">
    <property type="nucleotide sequence ID" value="NZ_VRZA01000003.1"/>
</dbReference>